<dbReference type="PROSITE" id="PS50198">
    <property type="entry name" value="PPIC_PPIASE_2"/>
    <property type="match status" value="1"/>
</dbReference>
<evidence type="ECO:0000256" key="9">
    <source>
        <dbReference type="ARBA" id="ARBA00023235"/>
    </source>
</evidence>
<organism evidence="15 16">
    <name type="scientific">Dolosicoccus paucivorans</name>
    <dbReference type="NCBI Taxonomy" id="84521"/>
    <lineage>
        <taxon>Bacteria</taxon>
        <taxon>Bacillati</taxon>
        <taxon>Bacillota</taxon>
        <taxon>Bacilli</taxon>
        <taxon>Lactobacillales</taxon>
        <taxon>Aerococcaceae</taxon>
        <taxon>Dolosicoccus</taxon>
    </lineage>
</organism>
<keyword evidence="6 11" id="KW-0697">Rotamase</keyword>
<dbReference type="Pfam" id="PF00639">
    <property type="entry name" value="Rotamase"/>
    <property type="match status" value="1"/>
</dbReference>
<keyword evidence="8" id="KW-0564">Palmitate</keyword>
<keyword evidence="10" id="KW-0449">Lipoprotein</keyword>
<evidence type="ECO:0000256" key="3">
    <source>
        <dbReference type="ARBA" id="ARBA00006071"/>
    </source>
</evidence>
<dbReference type="GO" id="GO:0005886">
    <property type="term" value="C:plasma membrane"/>
    <property type="evidence" value="ECO:0007669"/>
    <property type="project" value="UniProtKB-SubCell"/>
</dbReference>
<comment type="catalytic activity">
    <reaction evidence="1 11">
        <text>[protein]-peptidylproline (omega=180) = [protein]-peptidylproline (omega=0)</text>
        <dbReference type="Rhea" id="RHEA:16237"/>
        <dbReference type="Rhea" id="RHEA-COMP:10747"/>
        <dbReference type="Rhea" id="RHEA-COMP:10748"/>
        <dbReference type="ChEBI" id="CHEBI:83833"/>
        <dbReference type="ChEBI" id="CHEBI:83834"/>
        <dbReference type="EC" id="5.2.1.8"/>
    </reaction>
</comment>
<dbReference type="SUPFAM" id="SSF54534">
    <property type="entry name" value="FKBP-like"/>
    <property type="match status" value="1"/>
</dbReference>
<evidence type="ECO:0000313" key="15">
    <source>
        <dbReference type="EMBL" id="PMC57162.1"/>
    </source>
</evidence>
<evidence type="ECO:0000256" key="12">
    <source>
        <dbReference type="SAM" id="MobiDB-lite"/>
    </source>
</evidence>
<evidence type="ECO:0000256" key="7">
    <source>
        <dbReference type="ARBA" id="ARBA00023136"/>
    </source>
</evidence>
<dbReference type="InterPro" id="IPR000297">
    <property type="entry name" value="PPIase_PpiC"/>
</dbReference>
<keyword evidence="9 11" id="KW-0413">Isomerase</keyword>
<proteinExistence type="inferred from homology"/>
<keyword evidence="4 11" id="KW-1003">Cell membrane</keyword>
<dbReference type="STRING" id="84521.SAMN04487994_10662"/>
<dbReference type="InterPro" id="IPR046357">
    <property type="entry name" value="PPIase_dom_sf"/>
</dbReference>
<dbReference type="AlphaFoldDB" id="A0A2N6SKV5"/>
<feature type="region of interest" description="Disordered" evidence="12">
    <location>
        <begin position="291"/>
        <end position="314"/>
    </location>
</feature>
<dbReference type="Proteomes" id="UP000235682">
    <property type="component" value="Unassembled WGS sequence"/>
</dbReference>
<feature type="signal peptide" evidence="13">
    <location>
        <begin position="1"/>
        <end position="21"/>
    </location>
</feature>
<dbReference type="GO" id="GO:0006457">
    <property type="term" value="P:protein folding"/>
    <property type="evidence" value="ECO:0007669"/>
    <property type="project" value="UniProtKB-UniRule"/>
</dbReference>
<evidence type="ECO:0000256" key="1">
    <source>
        <dbReference type="ARBA" id="ARBA00000971"/>
    </source>
</evidence>
<dbReference type="InterPro" id="IPR050245">
    <property type="entry name" value="PrsA_foldase"/>
</dbReference>
<comment type="caution">
    <text evidence="15">The sequence shown here is derived from an EMBL/GenBank/DDBJ whole genome shotgun (WGS) entry which is preliminary data.</text>
</comment>
<evidence type="ECO:0000259" key="14">
    <source>
        <dbReference type="PROSITE" id="PS50198"/>
    </source>
</evidence>
<dbReference type="PANTHER" id="PTHR47245:SF1">
    <property type="entry name" value="FOLDASE PROTEIN PRSA"/>
    <property type="match status" value="1"/>
</dbReference>
<reference evidence="15 16" key="1">
    <citation type="submission" date="2017-09" db="EMBL/GenBank/DDBJ databases">
        <title>Bacterial strain isolated from the female urinary microbiota.</title>
        <authorList>
            <person name="Thomas-White K."/>
            <person name="Kumar N."/>
            <person name="Forster S."/>
            <person name="Putonti C."/>
            <person name="Lawley T."/>
            <person name="Wolfe A.J."/>
        </authorList>
    </citation>
    <scope>NUCLEOTIDE SEQUENCE [LARGE SCALE GENOMIC DNA]</scope>
    <source>
        <strain evidence="15 16">UMB0852</strain>
    </source>
</reference>
<feature type="domain" description="PpiC" evidence="14">
    <location>
        <begin position="140"/>
        <end position="230"/>
    </location>
</feature>
<comment type="function">
    <text evidence="11">Plays a major role in protein secretion by helping the post-translocational extracellular folding of several secreted proteins.</text>
</comment>
<sequence length="314" mass="35343">MRLAATSMISGLLIQAPAALAEDVIATVGDDQITQEEFYNQMKRSSGEAVLRMMLLQKVLEQNVEKPDEIRQKVDEDIKVQIEQLGGEDVFQQYLAMQNLGSIDNFKEQLYVQSLLQNVIEQRVDMSDEALNKFYDEKYQPLMEAQHILVDSKEEAEQVIARLNEGEDFDAIAQEVSKDSTAADGGYLGEFTEGMMVPEFEEAVKKLKNGEYTTEPVESQFGFHVVKALKNGEKLPFDEIKDDVKAQYIGSQFEDTEFADSIITELLEKANIDIKDEDLKDTINHILDITAQPQTLEEAPAEDAEADAAEDTQE</sequence>
<dbReference type="Gene3D" id="3.10.50.40">
    <property type="match status" value="1"/>
</dbReference>
<dbReference type="PANTHER" id="PTHR47245">
    <property type="entry name" value="PEPTIDYLPROLYL ISOMERASE"/>
    <property type="match status" value="1"/>
</dbReference>
<evidence type="ECO:0000256" key="11">
    <source>
        <dbReference type="HAMAP-Rule" id="MF_01145"/>
    </source>
</evidence>
<evidence type="ECO:0000256" key="5">
    <source>
        <dbReference type="ARBA" id="ARBA00022729"/>
    </source>
</evidence>
<dbReference type="InterPro" id="IPR027304">
    <property type="entry name" value="Trigger_fact/SurA_dom_sf"/>
</dbReference>
<keyword evidence="7 11" id="KW-0472">Membrane</keyword>
<dbReference type="EMBL" id="PNHE01000060">
    <property type="protein sequence ID" value="PMC57162.1"/>
    <property type="molecule type" value="Genomic_DNA"/>
</dbReference>
<dbReference type="SUPFAM" id="SSF109998">
    <property type="entry name" value="Triger factor/SurA peptide-binding domain-like"/>
    <property type="match status" value="1"/>
</dbReference>
<gene>
    <name evidence="11" type="primary">prsA</name>
    <name evidence="15" type="ORF">CJ205_08315</name>
</gene>
<evidence type="ECO:0000256" key="2">
    <source>
        <dbReference type="ARBA" id="ARBA00004193"/>
    </source>
</evidence>
<evidence type="ECO:0000313" key="16">
    <source>
        <dbReference type="Proteomes" id="UP000235682"/>
    </source>
</evidence>
<evidence type="ECO:0000256" key="13">
    <source>
        <dbReference type="SAM" id="SignalP"/>
    </source>
</evidence>
<protein>
    <recommendedName>
        <fullName evidence="11">Foldase protein PrsA</fullName>
        <ecNumber evidence="11">5.2.1.8</ecNumber>
    </recommendedName>
</protein>
<evidence type="ECO:0000256" key="8">
    <source>
        <dbReference type="ARBA" id="ARBA00023139"/>
    </source>
</evidence>
<feature type="chain" id="PRO_5014652985" description="Foldase protein PrsA" evidence="13">
    <location>
        <begin position="22"/>
        <end position="314"/>
    </location>
</feature>
<evidence type="ECO:0000256" key="6">
    <source>
        <dbReference type="ARBA" id="ARBA00023110"/>
    </source>
</evidence>
<keyword evidence="16" id="KW-1185">Reference proteome</keyword>
<name>A0A2N6SKV5_9LACT</name>
<dbReference type="EC" id="5.2.1.8" evidence="11"/>
<dbReference type="InterPro" id="IPR023059">
    <property type="entry name" value="Foldase_PrsA"/>
</dbReference>
<evidence type="ECO:0000256" key="10">
    <source>
        <dbReference type="ARBA" id="ARBA00023288"/>
    </source>
</evidence>
<evidence type="ECO:0000256" key="4">
    <source>
        <dbReference type="ARBA" id="ARBA00022475"/>
    </source>
</evidence>
<keyword evidence="5 11" id="KW-0732">Signal</keyword>
<comment type="similarity">
    <text evidence="3 11">Belongs to the PrsA family.</text>
</comment>
<comment type="subcellular location">
    <subcellularLocation>
        <location evidence="2">Cell membrane</location>
        <topology evidence="2">Lipid-anchor</topology>
    </subcellularLocation>
</comment>
<dbReference type="GO" id="GO:0003755">
    <property type="term" value="F:peptidyl-prolyl cis-trans isomerase activity"/>
    <property type="evidence" value="ECO:0007669"/>
    <property type="project" value="UniProtKB-UniRule"/>
</dbReference>
<feature type="compositionally biased region" description="Acidic residues" evidence="12">
    <location>
        <begin position="299"/>
        <end position="314"/>
    </location>
</feature>
<accession>A0A2N6SKV5</accession>
<dbReference type="HAMAP" id="MF_01145">
    <property type="entry name" value="Foldase_PrsA"/>
    <property type="match status" value="1"/>
</dbReference>